<dbReference type="Proteomes" id="UP001629392">
    <property type="component" value="Unassembled WGS sequence"/>
</dbReference>
<protein>
    <submittedName>
        <fullName evidence="1">Uncharacterized protein</fullName>
    </submittedName>
</protein>
<proteinExistence type="predicted"/>
<reference evidence="1 2" key="1">
    <citation type="journal article" date="2024" name="Chem. Sci.">
        <title>Discovery of megapolipeptins by genome mining of a Burkholderiales bacteria collection.</title>
        <authorList>
            <person name="Paulo B.S."/>
            <person name="Recchia M.J.J."/>
            <person name="Lee S."/>
            <person name="Fergusson C.H."/>
            <person name="Romanowski S.B."/>
            <person name="Hernandez A."/>
            <person name="Krull N."/>
            <person name="Liu D.Y."/>
            <person name="Cavanagh H."/>
            <person name="Bos A."/>
            <person name="Gray C.A."/>
            <person name="Murphy B.T."/>
            <person name="Linington R.G."/>
            <person name="Eustaquio A.S."/>
        </authorList>
    </citation>
    <scope>NUCLEOTIDE SEQUENCE [LARGE SCALE GENOMIC DNA]</scope>
    <source>
        <strain evidence="1 2">RL17-350-BIC-E</strain>
    </source>
</reference>
<sequence>MKTASVGNDFAFYVPKSNLLAKVFPAKKQPNPSGFIKSNFKRTSTVPFGTRGALVATKFITIASLLAAALECGYGRRAHWTSQLMLSRTQCAELAQYLASRLELVFACVEQNGRSWQPRSFYEKVEASEKVTLSFILGGLGAYLAAHEWVKAGGTSVKSFLHVGIYAKSSAGLGPLVTFAPATGKSPDFLVETQSRQWHVFEAKGGRHGSRWSRLCEGLTQLDKLPPIGLAASGASAPATTKVCVHTGIDAGNGLSIMAVDPPGKSSSQDAAEPFLLIEGAYRLLLIVEAIQLFNALSGRGTVEDPNIAGWTFAKTSLSEDIVIGIPTRFLKAEKSVRRDLGVFLAVREFLERMSPRSDPRTFGSRLRRSVRERLRRVNQSYDWLDSDGAWLGGVLEQFSVEYVPGQYLIQCANVLALAATADGLALNDEERKLIQVPATGRVRLLTSGGLLLSHSDLGLPDDEILEEPTTSRG</sequence>
<evidence type="ECO:0000313" key="1">
    <source>
        <dbReference type="EMBL" id="MFM0716348.1"/>
    </source>
</evidence>
<organism evidence="1 2">
    <name type="scientific">Paraburkholderia strydomiana</name>
    <dbReference type="NCBI Taxonomy" id="1245417"/>
    <lineage>
        <taxon>Bacteria</taxon>
        <taxon>Pseudomonadati</taxon>
        <taxon>Pseudomonadota</taxon>
        <taxon>Betaproteobacteria</taxon>
        <taxon>Burkholderiales</taxon>
        <taxon>Burkholderiaceae</taxon>
        <taxon>Paraburkholderia</taxon>
    </lineage>
</organism>
<keyword evidence="2" id="KW-1185">Reference proteome</keyword>
<accession>A0ABW9EBH7</accession>
<dbReference type="EMBL" id="JAQQCL010000005">
    <property type="protein sequence ID" value="MFM0716348.1"/>
    <property type="molecule type" value="Genomic_DNA"/>
</dbReference>
<comment type="caution">
    <text evidence="1">The sequence shown here is derived from an EMBL/GenBank/DDBJ whole genome shotgun (WGS) entry which is preliminary data.</text>
</comment>
<dbReference type="RefSeq" id="WP_408152700.1">
    <property type="nucleotide sequence ID" value="NZ_JAQQCL010000005.1"/>
</dbReference>
<evidence type="ECO:0000313" key="2">
    <source>
        <dbReference type="Proteomes" id="UP001629392"/>
    </source>
</evidence>
<gene>
    <name evidence="1" type="ORF">PQQ73_08420</name>
</gene>
<name>A0ABW9EBH7_9BURK</name>